<evidence type="ECO:0008006" key="4">
    <source>
        <dbReference type="Google" id="ProtNLM"/>
    </source>
</evidence>
<gene>
    <name evidence="2" type="ORF">NITLEN_40140</name>
</gene>
<organism evidence="2 3">
    <name type="scientific">Nitrospira lenta</name>
    <dbReference type="NCBI Taxonomy" id="1436998"/>
    <lineage>
        <taxon>Bacteria</taxon>
        <taxon>Pseudomonadati</taxon>
        <taxon>Nitrospirota</taxon>
        <taxon>Nitrospiria</taxon>
        <taxon>Nitrospirales</taxon>
        <taxon>Nitrospiraceae</taxon>
        <taxon>Nitrospira</taxon>
    </lineage>
</organism>
<dbReference type="RefSeq" id="WP_121989921.1">
    <property type="nucleotide sequence ID" value="NZ_OUNR01000017.1"/>
</dbReference>
<evidence type="ECO:0000313" key="3">
    <source>
        <dbReference type="Proteomes" id="UP000248168"/>
    </source>
</evidence>
<feature type="signal peptide" evidence="1">
    <location>
        <begin position="1"/>
        <end position="24"/>
    </location>
</feature>
<evidence type="ECO:0000313" key="2">
    <source>
        <dbReference type="EMBL" id="SPP65667.1"/>
    </source>
</evidence>
<reference evidence="3" key="1">
    <citation type="submission" date="2018-04" db="EMBL/GenBank/DDBJ databases">
        <authorList>
            <person name="Lucker S."/>
            <person name="Sakoula D."/>
        </authorList>
    </citation>
    <scope>NUCLEOTIDE SEQUENCE [LARGE SCALE GENOMIC DNA]</scope>
</reference>
<proteinExistence type="predicted"/>
<sequence>MLIHFRTHLAVWGVLALLAFPCSAQVGTGEAAKILNNMPPDLFAKVQALAQQLQQSIKEGKLSEAEVQQGMMSGHLAEKLKGLNPQAGQLLNEISDAMKNGQGPGETALMPLLGGLGISPN</sequence>
<evidence type="ECO:0000256" key="1">
    <source>
        <dbReference type="SAM" id="SignalP"/>
    </source>
</evidence>
<dbReference type="OrthoDB" id="9800401at2"/>
<protein>
    <recommendedName>
        <fullName evidence="4">DUF2059 domain-containing protein</fullName>
    </recommendedName>
</protein>
<accession>A0A330L6Y8</accession>
<dbReference type="AlphaFoldDB" id="A0A330L6Y8"/>
<name>A0A330L6Y8_9BACT</name>
<dbReference type="Proteomes" id="UP000248168">
    <property type="component" value="Unassembled WGS sequence"/>
</dbReference>
<keyword evidence="3" id="KW-1185">Reference proteome</keyword>
<keyword evidence="1" id="KW-0732">Signal</keyword>
<dbReference type="EMBL" id="OUNR01000017">
    <property type="protein sequence ID" value="SPP65667.1"/>
    <property type="molecule type" value="Genomic_DNA"/>
</dbReference>
<dbReference type="InParanoid" id="A0A330L6Y8"/>
<feature type="chain" id="PRO_5016305080" description="DUF2059 domain-containing protein" evidence="1">
    <location>
        <begin position="25"/>
        <end position="121"/>
    </location>
</feature>